<dbReference type="GO" id="GO:0016020">
    <property type="term" value="C:membrane"/>
    <property type="evidence" value="ECO:0007669"/>
    <property type="project" value="UniProtKB-SubCell"/>
</dbReference>
<organism evidence="7 8">
    <name type="scientific">Chelydra serpentina</name>
    <name type="common">Snapping turtle</name>
    <name type="synonym">Testudo serpentina</name>
    <dbReference type="NCBI Taxonomy" id="8475"/>
    <lineage>
        <taxon>Eukaryota</taxon>
        <taxon>Metazoa</taxon>
        <taxon>Chordata</taxon>
        <taxon>Craniata</taxon>
        <taxon>Vertebrata</taxon>
        <taxon>Euteleostomi</taxon>
        <taxon>Archelosauria</taxon>
        <taxon>Testudinata</taxon>
        <taxon>Testudines</taxon>
        <taxon>Cryptodira</taxon>
        <taxon>Durocryptodira</taxon>
        <taxon>Americhelydia</taxon>
        <taxon>Chelydroidea</taxon>
        <taxon>Chelydridae</taxon>
        <taxon>Chelydra</taxon>
    </lineage>
</organism>
<accession>A0A8T1RWN3</accession>
<evidence type="ECO:0000256" key="6">
    <source>
        <dbReference type="SAM" id="Phobius"/>
    </source>
</evidence>
<evidence type="ECO:0000256" key="4">
    <source>
        <dbReference type="ARBA" id="ARBA00023136"/>
    </source>
</evidence>
<feature type="region of interest" description="Disordered" evidence="5">
    <location>
        <begin position="74"/>
        <end position="93"/>
    </location>
</feature>
<reference evidence="7 8" key="1">
    <citation type="journal article" date="2020" name="G3 (Bethesda)">
        <title>Draft Genome of the Common Snapping Turtle, Chelydra serpentina, a Model for Phenotypic Plasticity in Reptiles.</title>
        <authorList>
            <person name="Das D."/>
            <person name="Singh S.K."/>
            <person name="Bierstedt J."/>
            <person name="Erickson A."/>
            <person name="Galli G.L.J."/>
            <person name="Crossley D.A. 2nd"/>
            <person name="Rhen T."/>
        </authorList>
    </citation>
    <scope>NUCLEOTIDE SEQUENCE [LARGE SCALE GENOMIC DNA]</scope>
    <source>
        <strain evidence="7">KW</strain>
    </source>
</reference>
<evidence type="ECO:0000256" key="5">
    <source>
        <dbReference type="SAM" id="MobiDB-lite"/>
    </source>
</evidence>
<evidence type="ECO:0000313" key="8">
    <source>
        <dbReference type="Proteomes" id="UP000765507"/>
    </source>
</evidence>
<comment type="subcellular location">
    <subcellularLocation>
        <location evidence="1">Membrane</location>
        <topology evidence="1">Multi-pass membrane protein</topology>
    </subcellularLocation>
</comment>
<dbReference type="GO" id="GO:0055064">
    <property type="term" value="P:chloride ion homeostasis"/>
    <property type="evidence" value="ECO:0007669"/>
    <property type="project" value="TreeGrafter"/>
</dbReference>
<dbReference type="Proteomes" id="UP000765507">
    <property type="component" value="Unassembled WGS sequence"/>
</dbReference>
<keyword evidence="4 6" id="KW-0472">Membrane</keyword>
<evidence type="ECO:0000256" key="1">
    <source>
        <dbReference type="ARBA" id="ARBA00004141"/>
    </source>
</evidence>
<sequence>YCLPQLVLFSGKLNTIAAIVTIFFLLVYATIDLACLALKWASAPNFRYPGRGRGSWGTETLLAGCPGAVGPATVTHSHRRARPHLATPDTQCH</sequence>
<keyword evidence="2 6" id="KW-0812">Transmembrane</keyword>
<protein>
    <submittedName>
        <fullName evidence="7">Solute carrier family 12, member 9 L-like protein</fullName>
    </submittedName>
</protein>
<evidence type="ECO:0000256" key="2">
    <source>
        <dbReference type="ARBA" id="ARBA00022692"/>
    </source>
</evidence>
<feature type="non-terminal residue" evidence="7">
    <location>
        <position position="1"/>
    </location>
</feature>
<dbReference type="OrthoDB" id="9950028at2759"/>
<dbReference type="AlphaFoldDB" id="A0A8T1RWN3"/>
<gene>
    <name evidence="7" type="ORF">G0U57_014532</name>
</gene>
<keyword evidence="3 6" id="KW-1133">Transmembrane helix</keyword>
<evidence type="ECO:0000313" key="7">
    <source>
        <dbReference type="EMBL" id="KAG6920724.1"/>
    </source>
</evidence>
<dbReference type="PANTHER" id="PTHR11827:SF96">
    <property type="entry name" value="SOLUTE CARRIER FAMILY 12 MEMBER 9"/>
    <property type="match status" value="1"/>
</dbReference>
<dbReference type="PANTHER" id="PTHR11827">
    <property type="entry name" value="SOLUTE CARRIER FAMILY 12, CATION COTRANSPORTERS"/>
    <property type="match status" value="1"/>
</dbReference>
<comment type="caution">
    <text evidence="7">The sequence shown here is derived from an EMBL/GenBank/DDBJ whole genome shotgun (WGS) entry which is preliminary data.</text>
</comment>
<dbReference type="GO" id="GO:0055075">
    <property type="term" value="P:potassium ion homeostasis"/>
    <property type="evidence" value="ECO:0007669"/>
    <property type="project" value="TreeGrafter"/>
</dbReference>
<proteinExistence type="predicted"/>
<evidence type="ECO:0000256" key="3">
    <source>
        <dbReference type="ARBA" id="ARBA00022989"/>
    </source>
</evidence>
<dbReference type="GO" id="GO:0015379">
    <property type="term" value="F:potassium:chloride symporter activity"/>
    <property type="evidence" value="ECO:0007669"/>
    <property type="project" value="TreeGrafter"/>
</dbReference>
<dbReference type="EMBL" id="JAHGAV010004286">
    <property type="protein sequence ID" value="KAG6920724.1"/>
    <property type="molecule type" value="Genomic_DNA"/>
</dbReference>
<dbReference type="GO" id="GO:0006884">
    <property type="term" value="P:cell volume homeostasis"/>
    <property type="evidence" value="ECO:0007669"/>
    <property type="project" value="TreeGrafter"/>
</dbReference>
<dbReference type="InterPro" id="IPR004842">
    <property type="entry name" value="SLC12A_fam"/>
</dbReference>
<feature type="transmembrane region" description="Helical" evidence="6">
    <location>
        <begin position="16"/>
        <end position="38"/>
    </location>
</feature>
<keyword evidence="8" id="KW-1185">Reference proteome</keyword>
<name>A0A8T1RWN3_CHESE</name>